<evidence type="ECO:0000256" key="5">
    <source>
        <dbReference type="PROSITE-ProRule" id="PRU01240"/>
    </source>
</evidence>
<reference evidence="7 8" key="1">
    <citation type="journal article" date="2014" name="Int. J. Syst. Evol. Microbiol.">
        <title>Carboxylicivirga gen. nov. in the family Marinilabiliaceae with two novel species, Carboxylicivirga mesophila sp. nov. and Carboxylicivirga taeanensis sp. nov., and reclassification of Cytophaga fermentans as Saccharicrinis fermentans gen. nov., comb. nov.</title>
        <authorList>
            <person name="Yang S.H."/>
            <person name="Seo H.S."/>
            <person name="Woo J.H."/>
            <person name="Oh H.M."/>
            <person name="Jang H."/>
            <person name="Lee J.H."/>
            <person name="Kim S.J."/>
            <person name="Kwon K.K."/>
        </authorList>
    </citation>
    <scope>NUCLEOTIDE SEQUENCE [LARGE SCALE GENOMIC DNA]</scope>
    <source>
        <strain evidence="7 8">JCM 18290</strain>
    </source>
</reference>
<evidence type="ECO:0000259" key="6">
    <source>
        <dbReference type="PROSITE" id="PS50853"/>
    </source>
</evidence>
<keyword evidence="4 5" id="KW-0720">Serine protease</keyword>
<dbReference type="InterPro" id="IPR022398">
    <property type="entry name" value="Peptidase_S8_His-AS"/>
</dbReference>
<evidence type="ECO:0000256" key="2">
    <source>
        <dbReference type="ARBA" id="ARBA00022670"/>
    </source>
</evidence>
<evidence type="ECO:0000313" key="8">
    <source>
        <dbReference type="Proteomes" id="UP000721861"/>
    </source>
</evidence>
<dbReference type="Pfam" id="PF18962">
    <property type="entry name" value="Por_Secre_tail"/>
    <property type="match status" value="1"/>
</dbReference>
<feature type="active site" description="Charge relay system" evidence="5">
    <location>
        <position position="432"/>
    </location>
</feature>
<gene>
    <name evidence="7" type="ORF">KEM09_18860</name>
</gene>
<protein>
    <submittedName>
        <fullName evidence="7">S8 family serine peptidase</fullName>
    </submittedName>
</protein>
<dbReference type="NCBIfam" id="NF012200">
    <property type="entry name" value="choice_anch_D"/>
    <property type="match status" value="1"/>
</dbReference>
<feature type="active site" description="Charge relay system" evidence="5">
    <location>
        <position position="253"/>
    </location>
</feature>
<dbReference type="EMBL" id="JAGUCN010000028">
    <property type="protein sequence ID" value="MBS2213478.1"/>
    <property type="molecule type" value="Genomic_DNA"/>
</dbReference>
<proteinExistence type="inferred from homology"/>
<dbReference type="PROSITE" id="PS50853">
    <property type="entry name" value="FN3"/>
    <property type="match status" value="1"/>
</dbReference>
<dbReference type="PROSITE" id="PS00137">
    <property type="entry name" value="SUBTILASE_HIS"/>
    <property type="match status" value="1"/>
</dbReference>
<sequence>MKLKLQHTFLLIVFVLLGNALIAQKYVDGKQRGAIRVKMHAMLQANLKSIKTTRKGVETGIVTFDAVSQQVAAYNMKRVFRYSPKFEERHQQAGLHLWYEIEFDENLNPEEVARQYNQLPEVTSATIIPEVTLIGGDIEPQISSSEAVAAFNDPMLAKQWHYDNDGSQSWAEQGADINLSKAWELETGSSDVIVAIIDGGVEADHPDLKDAMWINETELNGIEGIDDDGNGYVDDVYGYNFAKKNGSITTHYHGTHVAGTVGAVSNNGEGVSGIAGGDGVNPGVRLMSCQVFTEDGGAGGYAEAIVYAADMGAVIGQNSWGWSTDGAYDPAVLEAIDYFNANAGSYAGSPMKGGVSIFAAGNLGYELDIYPAAYEPCIAVASIGPDFKKAPYSVYADWVDVSAPGGNVNLDKEAQVLSTYGDGGYAWLQGTSMACPHVSGIAALVVSKFKASDFTADKLKQHLLTSVHDVEPYQVESVKGKMGNGYIDAWMALQSGDPSIAPDPVSGFSVQTSQDFATFIWTVPADGDDEKAVSYNLYWSKEPFTEANLQSAGSTVVNKFFANVGEELNYSIDKLDAQTNYYFAIKAFDRWGNASELSEVVMVATNNGPEIVLGDEVAFTIDVKTNAAASEVYSFQNVGEGVLNWRAHIGLDSLSLAPFAENTVSYPNFISAPVLTGVGSDNVLVDGIVATPNYASIDERMRYVEYSTNATKIIGENDTTITNSAATWYQVTEPEGFNLTHMWLNLKVNPETGPIVVEVWKGSVLRDAELLSAQNYKTKTAAWTSHYVQLEEQIHFQQGDVYWVVVHIPSGNLYPLGIAEEMSEEYSERCFMSFNGGQSWRSLAAEINKDTYVWSWVMQSTMNDLGDYITFTPDEGVLTSGSTQELALDIDASNLIDGYYEDNVVIMSNDPKNPVVRGKVKFDVTGHDPKLNSAKTVDFGNVFVGATKTIDVQIANEGLRGYQLPTNGYTSSNPDVFITDEIVSGETIPALSEGWVRITFAPNAEGIFNSTISLTNNQGYSHSFTVHGVSVLPANIIVADNESGTSEVTIAGDLTVGDAIANRTFTITNSGNYPLHYKVPKFAPDYEVEGLVKPINNFGYTYDYALKAETPDPVEHNWEDIISTGTHIVEELRGPKFAVQTDIGFSFPFRDRFYNKVWVNEQGALIFGEEGDKNLDWVSGSELNPTWLRDYDMVTAVMMQASFRDNSQICYRREDGMFRAQYKNVVYGNTVGVDMQIVLHANGDVDILFKKSAYNSSYLIAMVDKDNSDIAFISNSQYIVPLAGGIKSMNSYNEFFHFYHPGENMIMDVTNPSGTVQPGESVSLEVSFNTESVLQDTVYERLAIVSNDPDSPVTKYTVNANFVAGGTPALTAEETSIDFGDVFKTDVVEYITKLSNSGTAEITITDIQFQNNGMYSTSKAAELPLVVKARQSVNIPVMIHTGVQTDVAAGQLNDIMIVTDENGATYEINLTGNVVENPLISVTPVEGITQTLNAGETIDRQFTIVNDGAGELEYAFVPNLWCYLKSTEGAAVADFKEFDYVFDEGDGKQYIDITESAAHTNLESKFLDDFIPYFTLPLKNEYAYFGQKYSTLYISCMGWVSFIEPDITDFSYRPLHIPIVDKMPGVIAPMAAFHLPYYYSQRQKQGIYYQEESDKVIVSWEDFYPVAGGRIEYSFQVVIHSTGQIDFNYKDLERPSIAAVIGVENPNEEDGLLIWRDYMPTMPNNSETLSYSIFPVEKKRIAANSSQVIDLTLDATRVNDGVYTKDFRIINNTVGSQEVNLPVELTVVGEPELGVQGNDAGMVWYVAGEAYTSNFTIRNTGTKTVYLDHALLEQHPELQIDYTYAEVLDSRGNVLVPAGVVPILDFVGQEAYVEVWGRFGPVPYLVGDGTKLAPGDEWNLRMTYTPAAPSLATSVLRLIDADMAEAFSCPLSIESKMPPAITVSDDVVTVNADDESLVTSRDLVIGNINGSGTLEWNIDLIFNRGQQAEATTASAQLKATNSSEQLQKGEATQAEVSLKAAAATYNRTLSYTDATAKNNNIGFGAGLAFVSGTRFEAPESGYLLSHIETFYIRESVLNGVISVEIRAGGSSIVDAIPVGKGHLNLAFDNADSDVGEFVTIELDDPVYIYPGEDFYVIINYPLGISKPQGVVYTDFDQIVPNRYFFNYQNNWFDMNTQQGFQDMVFMVRAHELSYEEKTWVSIAPGQMNGTTAVGQESSIQLNFVAANAQEIRNNAQLKISSNDPINNELVVDVNLLMNEAPYAELISGSQKVEETQIATLTFKITDNEGDAVSNELVTDIDWISYQDNSNEVVLTATPGYDAQGVHRIEVVSTDEHGLQRSTPFDIQVINVNRTPEFAVALKDTTVMWEHGDFEIDFSEVITDIDNDPMIYSITVDNEDVLELLYNDGRAILKPVMIGATNVTLTGKDVHGAQVQGSYTITVIHRTGVDDNAIAGLEIYPNPAVDVLNITWFDNAAEANLRLTNATGAVVLEQQAAGTSSQLNISHLSKGVYMLEMRVGEQVNVQKVVKN</sequence>
<dbReference type="InterPro" id="IPR015919">
    <property type="entry name" value="Cadherin-like_sf"/>
</dbReference>
<dbReference type="Gene3D" id="3.40.50.200">
    <property type="entry name" value="Peptidase S8/S53 domain"/>
    <property type="match status" value="1"/>
</dbReference>
<dbReference type="PANTHER" id="PTHR43399">
    <property type="entry name" value="SUBTILISIN-RELATED"/>
    <property type="match status" value="1"/>
</dbReference>
<dbReference type="InterPro" id="IPR026444">
    <property type="entry name" value="Secre_tail"/>
</dbReference>
<evidence type="ECO:0000256" key="1">
    <source>
        <dbReference type="ARBA" id="ARBA00011073"/>
    </source>
</evidence>
<feature type="active site" description="Charge relay system" evidence="5">
    <location>
        <position position="198"/>
    </location>
</feature>
<dbReference type="InterPro" id="IPR036116">
    <property type="entry name" value="FN3_sf"/>
</dbReference>
<dbReference type="SUPFAM" id="SSF52743">
    <property type="entry name" value="Subtilisin-like"/>
    <property type="match status" value="1"/>
</dbReference>
<dbReference type="NCBIfam" id="TIGR04183">
    <property type="entry name" value="Por_Secre_tail"/>
    <property type="match status" value="1"/>
</dbReference>
<evidence type="ECO:0000256" key="4">
    <source>
        <dbReference type="ARBA" id="ARBA00022825"/>
    </source>
</evidence>
<feature type="domain" description="Fibronectin type-III" evidence="6">
    <location>
        <begin position="501"/>
        <end position="608"/>
    </location>
</feature>
<dbReference type="PRINTS" id="PR00723">
    <property type="entry name" value="SUBTILISIN"/>
</dbReference>
<comment type="caution">
    <text evidence="7">The sequence shown here is derived from an EMBL/GenBank/DDBJ whole genome shotgun (WGS) entry which is preliminary data.</text>
</comment>
<dbReference type="PROSITE" id="PS51892">
    <property type="entry name" value="SUBTILASE"/>
    <property type="match status" value="1"/>
</dbReference>
<comment type="similarity">
    <text evidence="1 5">Belongs to the peptidase S8 family.</text>
</comment>
<dbReference type="PROSITE" id="PS00138">
    <property type="entry name" value="SUBTILASE_SER"/>
    <property type="match status" value="1"/>
</dbReference>
<evidence type="ECO:0000256" key="3">
    <source>
        <dbReference type="ARBA" id="ARBA00022801"/>
    </source>
</evidence>
<dbReference type="Proteomes" id="UP000721861">
    <property type="component" value="Unassembled WGS sequence"/>
</dbReference>
<evidence type="ECO:0000313" key="7">
    <source>
        <dbReference type="EMBL" id="MBS2213478.1"/>
    </source>
</evidence>
<dbReference type="InterPro" id="IPR051048">
    <property type="entry name" value="Peptidase_S8/S53_subtilisin"/>
</dbReference>
<dbReference type="InterPro" id="IPR003961">
    <property type="entry name" value="FN3_dom"/>
</dbReference>
<keyword evidence="2 5" id="KW-0645">Protease</keyword>
<keyword evidence="8" id="KW-1185">Reference proteome</keyword>
<dbReference type="SUPFAM" id="SSF49265">
    <property type="entry name" value="Fibronectin type III"/>
    <property type="match status" value="1"/>
</dbReference>
<dbReference type="InterPro" id="IPR013783">
    <property type="entry name" value="Ig-like_fold"/>
</dbReference>
<dbReference type="PANTHER" id="PTHR43399:SF4">
    <property type="entry name" value="CELL WALL-ASSOCIATED PROTEASE"/>
    <property type="match status" value="1"/>
</dbReference>
<dbReference type="InterPro" id="IPR015500">
    <property type="entry name" value="Peptidase_S8_subtilisin-rel"/>
</dbReference>
<dbReference type="SUPFAM" id="SSF49313">
    <property type="entry name" value="Cadherin-like"/>
    <property type="match status" value="1"/>
</dbReference>
<dbReference type="RefSeq" id="WP_212230685.1">
    <property type="nucleotide sequence ID" value="NZ_JAGUCN010000028.1"/>
</dbReference>
<accession>A0ABS5KEK3</accession>
<dbReference type="Pfam" id="PF00082">
    <property type="entry name" value="Peptidase_S8"/>
    <property type="match status" value="1"/>
</dbReference>
<dbReference type="InterPro" id="IPR036852">
    <property type="entry name" value="Peptidase_S8/S53_dom_sf"/>
</dbReference>
<dbReference type="CDD" id="cd00063">
    <property type="entry name" value="FN3"/>
    <property type="match status" value="1"/>
</dbReference>
<dbReference type="InterPro" id="IPR000209">
    <property type="entry name" value="Peptidase_S8/S53_dom"/>
</dbReference>
<dbReference type="InterPro" id="IPR023828">
    <property type="entry name" value="Peptidase_S8_Ser-AS"/>
</dbReference>
<organism evidence="7 8">
    <name type="scientific">Carboxylicivirga mesophila</name>
    <dbReference type="NCBI Taxonomy" id="1166478"/>
    <lineage>
        <taxon>Bacteria</taxon>
        <taxon>Pseudomonadati</taxon>
        <taxon>Bacteroidota</taxon>
        <taxon>Bacteroidia</taxon>
        <taxon>Marinilabiliales</taxon>
        <taxon>Marinilabiliaceae</taxon>
        <taxon>Carboxylicivirga</taxon>
    </lineage>
</organism>
<name>A0ABS5KEK3_9BACT</name>
<dbReference type="Gene3D" id="2.60.40.10">
    <property type="entry name" value="Immunoglobulins"/>
    <property type="match status" value="5"/>
</dbReference>
<keyword evidence="3 5" id="KW-0378">Hydrolase</keyword>